<keyword evidence="14" id="KW-0520">NAD</keyword>
<dbReference type="InterPro" id="IPR046867">
    <property type="entry name" value="AldOxase/xan_DH_MoCoBD2"/>
</dbReference>
<keyword evidence="13" id="KW-0411">Iron-sulfur</keyword>
<evidence type="ECO:0000256" key="13">
    <source>
        <dbReference type="ARBA" id="ARBA00023014"/>
    </source>
</evidence>
<dbReference type="PANTHER" id="PTHR45444:SF3">
    <property type="entry name" value="XANTHINE DEHYDROGENASE"/>
    <property type="match status" value="1"/>
</dbReference>
<dbReference type="InterPro" id="IPR014309">
    <property type="entry name" value="Xanthine_DH_Mopterin-bd_su"/>
</dbReference>
<dbReference type="EMBL" id="CAXLJM020000046">
    <property type="protein sequence ID" value="CAL8110935.1"/>
    <property type="molecule type" value="Genomic_DNA"/>
</dbReference>
<dbReference type="PROSITE" id="PS51387">
    <property type="entry name" value="FAD_PCMH"/>
    <property type="match status" value="1"/>
</dbReference>
<sequence>MLFPTKSSPLVFYLNGDKVVDEHVNPEWTLLTYLRNKRRLPGTKLGCAEGGCGACTVMVQRFDRENKKIVNYAVNACLTPVCTVHGMAVVTVEGIGNVAKGLHPVQERIAKSHGSQCGFCTPGIVMSMYTLIRNKNVPSMDDVEVAFQGNLCRCTGYRPILEGFKTLTVEGGAGGCCGAGKQSGGCCGGQVMNGGCCMQNGAGCPNGAVENGVANDEVSLFDPSTFKPYDPQAEPIFPPELQLTEKYDQQYLVFNGERVTWYRPTKIEQLLELKATYPYAKLVVGNTEIGVEVKFKNLHYPVIIQPNHVPELVDIRVEDKGVRFGAAVTLSQIEDVLREQITKKPAYKTRVFSAIVEMLRWFAGKQIRNAAAVGGNIITGSPISDLNPLFMAAHCELVLRSKNETRVVQMDDSFFTGYRKNILKSEEILTSILIPYTKEDEYFWGFKQAKRRDDDIAIVNAGMFVRFSVGTNVIANINLAFGGMAPTTVMARTTASSLIGHQWNEGVVEVASKTLIEDLPLAASAPGGMIEFRRSLTLSFFFKFYMIVQEQLSKKLPYVKPLPPQYKSAINLYHRDAPESIQLSQIVPSGQPDYDLVGRPVAHVSAMKQATGEAVYIDDMPKFENELYLALVMSSRAHAKILSIDASEALEMEGVVDFVSAKDIPNERNSVGGVIHDETVFAIDEVTCVGHIIGAIIANDQATAQRAAKTVKISYEDIQPAIITIQDAIKHNSFFHDWTKIIKNGDVEKGFREADHTLEGEMYLGGQEHFYLETQAAIALPKLEDGEMEIFSSTQNPSEIQLLAAEVLGVPENRIVVRTKRMGGGFGGKETRGMLVALPVAVAAQKLKRPIRCMLDRDEDMACSGTRHPFLCKYKVGFKSDGKLTALKLTMYNNAGNSLDLSASVMERAVFSADNAYNISNVDFTGIVCRTNIPSNTAFRGFGGPQGMMFCENIMDQISDKLGMDSVKLRTLNMYKEGDKTHYKQSLSYCTLSRCWNECLENASYEQRLAEVAAFNKENRWRKRGLAAVPTKFGIAFTALFLNQAGALVIVYRDGSVLMSHGGTEMGQGLHTKMIQVASRALEISADKIHIMETATDKVPNTSPTAASAGSDLNGMAVLNACKTIKERLEPYMKANPKGKWDDWVNSAYFDRCNLSATGFYKTPDIGFNFKEQTGTPFNYFCFGAACAEVEIDCLTGDHEVRRVDIVMDVGESLNPAIDIGQVEGAYMQGYGLYTLEELRFSPQGFLLTKGPGMYKLPGFADIPQKFNVSILRGAPNPKAVFSSKAVGEPPLFLAAATFYAIKDAIKAARTENGKTGPFRLDSPATAERIRMACEDQFTQKFPPATPGSFKPWSVFA</sequence>
<evidence type="ECO:0000256" key="17">
    <source>
        <dbReference type="ARBA" id="ARBA00049017"/>
    </source>
</evidence>
<dbReference type="CDD" id="cd00207">
    <property type="entry name" value="fer2"/>
    <property type="match status" value="1"/>
</dbReference>
<evidence type="ECO:0000256" key="8">
    <source>
        <dbReference type="ARBA" id="ARBA00022714"/>
    </source>
</evidence>
<dbReference type="InterPro" id="IPR008274">
    <property type="entry name" value="AldOxase/xan_DH_MoCoBD1"/>
</dbReference>
<dbReference type="InterPro" id="IPR036318">
    <property type="entry name" value="FAD-bd_PCMH-like_sf"/>
</dbReference>
<gene>
    <name evidence="21" type="ORF">ODALV1_LOCUS14570</name>
</gene>
<dbReference type="PANTHER" id="PTHR45444">
    <property type="entry name" value="XANTHINE DEHYDROGENASE"/>
    <property type="match status" value="1"/>
</dbReference>
<dbReference type="InterPro" id="IPR016208">
    <property type="entry name" value="Ald_Oxase/xanthine_DH-like"/>
</dbReference>
<dbReference type="InterPro" id="IPR006058">
    <property type="entry name" value="2Fe2S_fd_BS"/>
</dbReference>
<comment type="similarity">
    <text evidence="4">Belongs to the xanthine dehydrogenase family.</text>
</comment>
<dbReference type="SUPFAM" id="SSF54292">
    <property type="entry name" value="2Fe-2S ferredoxin-like"/>
    <property type="match status" value="1"/>
</dbReference>
<evidence type="ECO:0000256" key="7">
    <source>
        <dbReference type="ARBA" id="ARBA00022630"/>
    </source>
</evidence>
<dbReference type="NCBIfam" id="TIGR02965">
    <property type="entry name" value="xanthine_xdhB"/>
    <property type="match status" value="1"/>
</dbReference>
<dbReference type="Gene3D" id="3.10.20.30">
    <property type="match status" value="1"/>
</dbReference>
<evidence type="ECO:0000256" key="9">
    <source>
        <dbReference type="ARBA" id="ARBA00022723"/>
    </source>
</evidence>
<dbReference type="NCBIfam" id="TIGR02963">
    <property type="entry name" value="xanthine_xdhA"/>
    <property type="match status" value="1"/>
</dbReference>
<comment type="catalytic activity">
    <reaction evidence="18">
        <text>hypoxanthine + NAD(+) + H2O = xanthine + NADH + H(+)</text>
        <dbReference type="Rhea" id="RHEA:24670"/>
        <dbReference type="ChEBI" id="CHEBI:15377"/>
        <dbReference type="ChEBI" id="CHEBI:15378"/>
        <dbReference type="ChEBI" id="CHEBI:17368"/>
        <dbReference type="ChEBI" id="CHEBI:17712"/>
        <dbReference type="ChEBI" id="CHEBI:57540"/>
        <dbReference type="ChEBI" id="CHEBI:57945"/>
        <dbReference type="EC" id="1.17.1.4"/>
    </reaction>
</comment>
<keyword evidence="12" id="KW-0408">Iron</keyword>
<dbReference type="InterPro" id="IPR016166">
    <property type="entry name" value="FAD-bd_PCMH"/>
</dbReference>
<dbReference type="Pfam" id="PF01315">
    <property type="entry name" value="Ald_Xan_dh_C"/>
    <property type="match status" value="1"/>
</dbReference>
<dbReference type="SUPFAM" id="SSF55447">
    <property type="entry name" value="CO dehydrogenase flavoprotein C-terminal domain-like"/>
    <property type="match status" value="1"/>
</dbReference>
<proteinExistence type="inferred from homology"/>
<dbReference type="InterPro" id="IPR014307">
    <property type="entry name" value="Xanthine_DH_ssu"/>
</dbReference>
<comment type="caution">
    <text evidence="21">The sequence shown here is derived from an EMBL/GenBank/DDBJ whole genome shotgun (WGS) entry which is preliminary data.</text>
</comment>
<evidence type="ECO:0000256" key="3">
    <source>
        <dbReference type="ARBA" id="ARBA00004275"/>
    </source>
</evidence>
<accession>A0ABP1QVY7</accession>
<dbReference type="InterPro" id="IPR005107">
    <property type="entry name" value="CO_DH_flav_C"/>
</dbReference>
<dbReference type="InterPro" id="IPR037165">
    <property type="entry name" value="AldOxase/xan_DH_Mopterin-bd_sf"/>
</dbReference>
<reference evidence="21 22" key="1">
    <citation type="submission" date="2024-08" db="EMBL/GenBank/DDBJ databases">
        <authorList>
            <person name="Cucini C."/>
            <person name="Frati F."/>
        </authorList>
    </citation>
    <scope>NUCLEOTIDE SEQUENCE [LARGE SCALE GENOMIC DNA]</scope>
</reference>
<keyword evidence="6" id="KW-0500">Molybdenum</keyword>
<dbReference type="PIRSF" id="PIRSF000127">
    <property type="entry name" value="Xanthine_DH"/>
    <property type="match status" value="1"/>
</dbReference>
<evidence type="ECO:0000256" key="5">
    <source>
        <dbReference type="ARBA" id="ARBA00013123"/>
    </source>
</evidence>
<dbReference type="InterPro" id="IPR002346">
    <property type="entry name" value="Mopterin_DH_FAD-bd"/>
</dbReference>
<dbReference type="Gene3D" id="3.90.1170.50">
    <property type="entry name" value="Aldehyde oxidase/xanthine dehydrogenase, a/b hammerhead"/>
    <property type="match status" value="1"/>
</dbReference>
<dbReference type="PROSITE" id="PS00559">
    <property type="entry name" value="MOLYBDOPTERIN_EUK"/>
    <property type="match status" value="1"/>
</dbReference>
<evidence type="ECO:0000256" key="2">
    <source>
        <dbReference type="ARBA" id="ARBA00001974"/>
    </source>
</evidence>
<evidence type="ECO:0000256" key="15">
    <source>
        <dbReference type="ARBA" id="ARBA00023140"/>
    </source>
</evidence>
<dbReference type="InterPro" id="IPR001041">
    <property type="entry name" value="2Fe-2S_ferredoxin-type"/>
</dbReference>
<dbReference type="SUPFAM" id="SSF47741">
    <property type="entry name" value="CO dehydrogenase ISP C-domain like"/>
    <property type="match status" value="1"/>
</dbReference>
<keyword evidence="7" id="KW-0285">Flavoprotein</keyword>
<evidence type="ECO:0000256" key="11">
    <source>
        <dbReference type="ARBA" id="ARBA00023002"/>
    </source>
</evidence>
<comment type="catalytic activity">
    <reaction evidence="17">
        <text>xanthine + NAD(+) + H2O = urate + NADH + H(+)</text>
        <dbReference type="Rhea" id="RHEA:16669"/>
        <dbReference type="ChEBI" id="CHEBI:15377"/>
        <dbReference type="ChEBI" id="CHEBI:15378"/>
        <dbReference type="ChEBI" id="CHEBI:17712"/>
        <dbReference type="ChEBI" id="CHEBI:17775"/>
        <dbReference type="ChEBI" id="CHEBI:57540"/>
        <dbReference type="ChEBI" id="CHEBI:57945"/>
        <dbReference type="EC" id="1.17.1.4"/>
    </reaction>
</comment>
<comment type="subcellular location">
    <subcellularLocation>
        <location evidence="3">Peroxisome</location>
    </subcellularLocation>
</comment>
<dbReference type="InterPro" id="IPR022407">
    <property type="entry name" value="OxRdtase_Mopterin_BS"/>
</dbReference>
<organism evidence="21 22">
    <name type="scientific">Orchesella dallaii</name>
    <dbReference type="NCBI Taxonomy" id="48710"/>
    <lineage>
        <taxon>Eukaryota</taxon>
        <taxon>Metazoa</taxon>
        <taxon>Ecdysozoa</taxon>
        <taxon>Arthropoda</taxon>
        <taxon>Hexapoda</taxon>
        <taxon>Collembola</taxon>
        <taxon>Entomobryomorpha</taxon>
        <taxon>Entomobryoidea</taxon>
        <taxon>Orchesellidae</taxon>
        <taxon>Orchesellinae</taxon>
        <taxon>Orchesella</taxon>
    </lineage>
</organism>
<feature type="domain" description="FAD-binding PCMH-type" evidence="20">
    <location>
        <begin position="254"/>
        <end position="439"/>
    </location>
</feature>
<evidence type="ECO:0000256" key="1">
    <source>
        <dbReference type="ARBA" id="ARBA00001924"/>
    </source>
</evidence>
<evidence type="ECO:0000259" key="19">
    <source>
        <dbReference type="PROSITE" id="PS51085"/>
    </source>
</evidence>
<dbReference type="EC" id="1.17.1.4" evidence="5"/>
<comment type="cofactor">
    <cofactor evidence="16">
        <name>[2Fe-2S] cluster</name>
        <dbReference type="ChEBI" id="CHEBI:190135"/>
    </cofactor>
</comment>
<evidence type="ECO:0000256" key="6">
    <source>
        <dbReference type="ARBA" id="ARBA00022505"/>
    </source>
</evidence>
<evidence type="ECO:0000256" key="14">
    <source>
        <dbReference type="ARBA" id="ARBA00023027"/>
    </source>
</evidence>
<dbReference type="PROSITE" id="PS51085">
    <property type="entry name" value="2FE2S_FER_2"/>
    <property type="match status" value="1"/>
</dbReference>
<dbReference type="Pfam" id="PF02738">
    <property type="entry name" value="MoCoBD_1"/>
    <property type="match status" value="1"/>
</dbReference>
<dbReference type="Gene3D" id="3.30.390.50">
    <property type="entry name" value="CO dehydrogenase flavoprotein, C-terminal domain"/>
    <property type="match status" value="1"/>
</dbReference>
<dbReference type="SUPFAM" id="SSF54665">
    <property type="entry name" value="CO dehydrogenase molybdoprotein N-domain-like"/>
    <property type="match status" value="1"/>
</dbReference>
<dbReference type="InterPro" id="IPR002888">
    <property type="entry name" value="2Fe-2S-bd"/>
</dbReference>
<evidence type="ECO:0000256" key="18">
    <source>
        <dbReference type="ARBA" id="ARBA00049517"/>
    </source>
</evidence>
<dbReference type="Gene3D" id="3.30.465.10">
    <property type="match status" value="1"/>
</dbReference>
<dbReference type="InterPro" id="IPR036010">
    <property type="entry name" value="2Fe-2S_ferredoxin-like_sf"/>
</dbReference>
<dbReference type="Gene3D" id="1.10.150.120">
    <property type="entry name" value="[2Fe-2S]-binding domain"/>
    <property type="match status" value="1"/>
</dbReference>
<keyword evidence="10" id="KW-0274">FAD</keyword>
<keyword evidence="8" id="KW-0001">2Fe-2S</keyword>
<dbReference type="Pfam" id="PF01799">
    <property type="entry name" value="Fer2_2"/>
    <property type="match status" value="1"/>
</dbReference>
<dbReference type="Pfam" id="PF03450">
    <property type="entry name" value="CO_deh_flav_C"/>
    <property type="match status" value="1"/>
</dbReference>
<dbReference type="PROSITE" id="PS00197">
    <property type="entry name" value="2FE2S_FER_1"/>
    <property type="match status" value="1"/>
</dbReference>
<dbReference type="Gene3D" id="3.30.43.10">
    <property type="entry name" value="Uridine Diphospho-n-acetylenolpyruvylglucosamine Reductase, domain 2"/>
    <property type="match status" value="1"/>
</dbReference>
<dbReference type="Gene3D" id="3.30.365.10">
    <property type="entry name" value="Aldehyde oxidase/xanthine dehydrogenase, molybdopterin binding domain"/>
    <property type="match status" value="4"/>
</dbReference>
<dbReference type="InterPro" id="IPR016169">
    <property type="entry name" value="FAD-bd_PCMH_sub2"/>
</dbReference>
<evidence type="ECO:0000259" key="20">
    <source>
        <dbReference type="PROSITE" id="PS51387"/>
    </source>
</evidence>
<protein>
    <recommendedName>
        <fullName evidence="5">xanthine dehydrogenase</fullName>
        <ecNumber evidence="5">1.17.1.4</ecNumber>
    </recommendedName>
</protein>
<evidence type="ECO:0000313" key="21">
    <source>
        <dbReference type="EMBL" id="CAL8110935.1"/>
    </source>
</evidence>
<dbReference type="InterPro" id="IPR036884">
    <property type="entry name" value="2Fe-2S-bd_dom_sf"/>
</dbReference>
<dbReference type="InterPro" id="IPR016167">
    <property type="entry name" value="FAD-bd_PCMH_sub1"/>
</dbReference>
<evidence type="ECO:0000256" key="10">
    <source>
        <dbReference type="ARBA" id="ARBA00022827"/>
    </source>
</evidence>
<dbReference type="SMART" id="SM01092">
    <property type="entry name" value="CO_deh_flav_C"/>
    <property type="match status" value="1"/>
</dbReference>
<evidence type="ECO:0000256" key="16">
    <source>
        <dbReference type="ARBA" id="ARBA00034078"/>
    </source>
</evidence>
<dbReference type="Pfam" id="PF20256">
    <property type="entry name" value="MoCoBD_2"/>
    <property type="match status" value="1"/>
</dbReference>
<evidence type="ECO:0000256" key="4">
    <source>
        <dbReference type="ARBA" id="ARBA00006849"/>
    </source>
</evidence>
<keyword evidence="9" id="KW-0479">Metal-binding</keyword>
<keyword evidence="11" id="KW-0560">Oxidoreductase</keyword>
<dbReference type="Pfam" id="PF00111">
    <property type="entry name" value="Fer2"/>
    <property type="match status" value="1"/>
</dbReference>
<evidence type="ECO:0000256" key="12">
    <source>
        <dbReference type="ARBA" id="ARBA00023004"/>
    </source>
</evidence>
<feature type="domain" description="2Fe-2S ferredoxin-type" evidence="19">
    <location>
        <begin position="8"/>
        <end position="95"/>
    </location>
</feature>
<dbReference type="SUPFAM" id="SSF56176">
    <property type="entry name" value="FAD-binding/transporter-associated domain-like"/>
    <property type="match status" value="1"/>
</dbReference>
<comment type="cofactor">
    <cofactor evidence="1">
        <name>Mo-molybdopterin</name>
        <dbReference type="ChEBI" id="CHEBI:71302"/>
    </cofactor>
</comment>
<name>A0ABP1QVY7_9HEXA</name>
<dbReference type="Pfam" id="PF00941">
    <property type="entry name" value="FAD_binding_5"/>
    <property type="match status" value="1"/>
</dbReference>
<keyword evidence="15" id="KW-0576">Peroxisome</keyword>
<comment type="cofactor">
    <cofactor evidence="2">
        <name>FAD</name>
        <dbReference type="ChEBI" id="CHEBI:57692"/>
    </cofactor>
</comment>
<dbReference type="InterPro" id="IPR000674">
    <property type="entry name" value="Ald_Oxase/Xan_DH_a/b"/>
</dbReference>
<dbReference type="InterPro" id="IPR036683">
    <property type="entry name" value="CO_DH_flav_C_dom_sf"/>
</dbReference>
<dbReference type="SMART" id="SM01008">
    <property type="entry name" value="Ald_Xan_dh_C"/>
    <property type="match status" value="1"/>
</dbReference>
<dbReference type="SUPFAM" id="SSF56003">
    <property type="entry name" value="Molybdenum cofactor-binding domain"/>
    <property type="match status" value="1"/>
</dbReference>
<keyword evidence="22" id="KW-1185">Reference proteome</keyword>
<dbReference type="Proteomes" id="UP001642540">
    <property type="component" value="Unassembled WGS sequence"/>
</dbReference>
<evidence type="ECO:0000313" key="22">
    <source>
        <dbReference type="Proteomes" id="UP001642540"/>
    </source>
</evidence>
<dbReference type="InterPro" id="IPR012675">
    <property type="entry name" value="Beta-grasp_dom_sf"/>
</dbReference>
<dbReference type="InterPro" id="IPR036856">
    <property type="entry name" value="Ald_Oxase/Xan_DH_a/b_sf"/>
</dbReference>